<dbReference type="PANTHER" id="PTHR45947">
    <property type="entry name" value="SULFOQUINOVOSYL TRANSFERASE SQD2"/>
    <property type="match status" value="1"/>
</dbReference>
<dbReference type="RefSeq" id="WP_345073376.1">
    <property type="nucleotide sequence ID" value="NZ_BAABDJ010000027.1"/>
</dbReference>
<feature type="domain" description="Glycosyltransferase subfamily 4-like N-terminal" evidence="2">
    <location>
        <begin position="26"/>
        <end position="176"/>
    </location>
</feature>
<name>A0ABP7SG27_9BACT</name>
<reference evidence="4" key="1">
    <citation type="journal article" date="2019" name="Int. J. Syst. Evol. Microbiol.">
        <title>The Global Catalogue of Microorganisms (GCM) 10K type strain sequencing project: providing services to taxonomists for standard genome sequencing and annotation.</title>
        <authorList>
            <consortium name="The Broad Institute Genomics Platform"/>
            <consortium name="The Broad Institute Genome Sequencing Center for Infectious Disease"/>
            <person name="Wu L."/>
            <person name="Ma J."/>
        </authorList>
    </citation>
    <scope>NUCLEOTIDE SEQUENCE [LARGE SCALE GENOMIC DNA]</scope>
    <source>
        <strain evidence="4">JCM 17224</strain>
    </source>
</reference>
<feature type="domain" description="Glycosyl transferase family 1" evidence="1">
    <location>
        <begin position="190"/>
        <end position="361"/>
    </location>
</feature>
<dbReference type="InterPro" id="IPR050194">
    <property type="entry name" value="Glycosyltransferase_grp1"/>
</dbReference>
<dbReference type="EMBL" id="BAABDJ010000027">
    <property type="protein sequence ID" value="GAA4011304.1"/>
    <property type="molecule type" value="Genomic_DNA"/>
</dbReference>
<sequence>MPDHAAVPATISRPRLAVLCLSESLGGLELNSLKFAAWMQARGWDVTFVAPPASPLAGLAAQWFVPLAPLRAQRGFRLPAAARALGRELEQRRVEVLIITQNKDLGLATLAKLLVKGRLHLIYQQHMQLGLAKRDWFHTLRFRLLDAWLSPLPSLARQVTEKTRFAPSRVHVVPLGLLVEQFSASPVPRDVARRALNLPAEGPLLGILGRLDDGKGQDFVLEALHQLRTTTAHPARLLIMGELTRNEGDAYLHRLRELVVRLDLQEQVFFRDFQPDPVTFYQAIDVFVLASTSETYGMVTLEAMAAGVPIVASATGGTVDLVQDGQTGLLYPLGDVAACVRQLRQCLEQAEPTRQRVARARQEVQRYSHHQQCALTEVVIDSIVAPDSAPR</sequence>
<evidence type="ECO:0000313" key="4">
    <source>
        <dbReference type="Proteomes" id="UP001500567"/>
    </source>
</evidence>
<accession>A0ABP7SG27</accession>
<organism evidence="3 4">
    <name type="scientific">Hymenobacter fastidiosus</name>
    <dbReference type="NCBI Taxonomy" id="486264"/>
    <lineage>
        <taxon>Bacteria</taxon>
        <taxon>Pseudomonadati</taxon>
        <taxon>Bacteroidota</taxon>
        <taxon>Cytophagia</taxon>
        <taxon>Cytophagales</taxon>
        <taxon>Hymenobacteraceae</taxon>
        <taxon>Hymenobacter</taxon>
    </lineage>
</organism>
<protein>
    <submittedName>
        <fullName evidence="3">Glycosyltransferase family 4 protein</fullName>
    </submittedName>
</protein>
<dbReference type="Proteomes" id="UP001500567">
    <property type="component" value="Unassembled WGS sequence"/>
</dbReference>
<dbReference type="Pfam" id="PF13439">
    <property type="entry name" value="Glyco_transf_4"/>
    <property type="match status" value="1"/>
</dbReference>
<comment type="caution">
    <text evidence="3">The sequence shown here is derived from an EMBL/GenBank/DDBJ whole genome shotgun (WGS) entry which is preliminary data.</text>
</comment>
<dbReference type="InterPro" id="IPR028098">
    <property type="entry name" value="Glyco_trans_4-like_N"/>
</dbReference>
<dbReference type="SUPFAM" id="SSF53756">
    <property type="entry name" value="UDP-Glycosyltransferase/glycogen phosphorylase"/>
    <property type="match status" value="1"/>
</dbReference>
<dbReference type="InterPro" id="IPR001296">
    <property type="entry name" value="Glyco_trans_1"/>
</dbReference>
<gene>
    <name evidence="3" type="ORF">GCM10022408_24640</name>
</gene>
<dbReference type="Pfam" id="PF00534">
    <property type="entry name" value="Glycos_transf_1"/>
    <property type="match status" value="1"/>
</dbReference>
<dbReference type="PANTHER" id="PTHR45947:SF3">
    <property type="entry name" value="SULFOQUINOVOSYL TRANSFERASE SQD2"/>
    <property type="match status" value="1"/>
</dbReference>
<keyword evidence="4" id="KW-1185">Reference proteome</keyword>
<evidence type="ECO:0000313" key="3">
    <source>
        <dbReference type="EMBL" id="GAA4011304.1"/>
    </source>
</evidence>
<proteinExistence type="predicted"/>
<evidence type="ECO:0000259" key="1">
    <source>
        <dbReference type="Pfam" id="PF00534"/>
    </source>
</evidence>
<dbReference type="CDD" id="cd03811">
    <property type="entry name" value="GT4_GT28_WabH-like"/>
    <property type="match status" value="1"/>
</dbReference>
<dbReference type="Gene3D" id="3.40.50.2000">
    <property type="entry name" value="Glycogen Phosphorylase B"/>
    <property type="match status" value="2"/>
</dbReference>
<evidence type="ECO:0000259" key="2">
    <source>
        <dbReference type="Pfam" id="PF13439"/>
    </source>
</evidence>